<organism evidence="1 2">
    <name type="scientific">Linum tenue</name>
    <dbReference type="NCBI Taxonomy" id="586396"/>
    <lineage>
        <taxon>Eukaryota</taxon>
        <taxon>Viridiplantae</taxon>
        <taxon>Streptophyta</taxon>
        <taxon>Embryophyta</taxon>
        <taxon>Tracheophyta</taxon>
        <taxon>Spermatophyta</taxon>
        <taxon>Magnoliopsida</taxon>
        <taxon>eudicotyledons</taxon>
        <taxon>Gunneridae</taxon>
        <taxon>Pentapetalae</taxon>
        <taxon>rosids</taxon>
        <taxon>fabids</taxon>
        <taxon>Malpighiales</taxon>
        <taxon>Linaceae</taxon>
        <taxon>Linum</taxon>
    </lineage>
</organism>
<dbReference type="EMBL" id="CAMGYJ010000006">
    <property type="protein sequence ID" value="CAI0432200.1"/>
    <property type="molecule type" value="Genomic_DNA"/>
</dbReference>
<dbReference type="Proteomes" id="UP001154282">
    <property type="component" value="Unassembled WGS sequence"/>
</dbReference>
<keyword evidence="2" id="KW-1185">Reference proteome</keyword>
<comment type="caution">
    <text evidence="1">The sequence shown here is derived from an EMBL/GenBank/DDBJ whole genome shotgun (WGS) entry which is preliminary data.</text>
</comment>
<name>A0AAV0LCJ6_9ROSI</name>
<protein>
    <submittedName>
        <fullName evidence="1">Uncharacterized protein</fullName>
    </submittedName>
</protein>
<proteinExistence type="predicted"/>
<reference evidence="1" key="1">
    <citation type="submission" date="2022-08" db="EMBL/GenBank/DDBJ databases">
        <authorList>
            <person name="Gutierrez-Valencia J."/>
        </authorList>
    </citation>
    <scope>NUCLEOTIDE SEQUENCE</scope>
</reference>
<accession>A0AAV0LCJ6</accession>
<evidence type="ECO:0000313" key="1">
    <source>
        <dbReference type="EMBL" id="CAI0432200.1"/>
    </source>
</evidence>
<sequence length="45" mass="4948">MLLGELLSSHLFCHLKYQQNNHSLAFLFTIGVRGVVAWCGLVSGS</sequence>
<gene>
    <name evidence="1" type="ORF">LITE_LOCUS23342</name>
</gene>
<dbReference type="AlphaFoldDB" id="A0AAV0LCJ6"/>
<evidence type="ECO:0000313" key="2">
    <source>
        <dbReference type="Proteomes" id="UP001154282"/>
    </source>
</evidence>